<gene>
    <name evidence="1" type="ORF">JFN88_07230</name>
</gene>
<dbReference type="EMBL" id="JAELUP010000019">
    <property type="protein sequence ID" value="MBJ6361106.1"/>
    <property type="molecule type" value="Genomic_DNA"/>
</dbReference>
<evidence type="ECO:0008006" key="3">
    <source>
        <dbReference type="Google" id="ProtNLM"/>
    </source>
</evidence>
<comment type="caution">
    <text evidence="1">The sequence shown here is derived from an EMBL/GenBank/DDBJ whole genome shotgun (WGS) entry which is preliminary data.</text>
</comment>
<evidence type="ECO:0000313" key="2">
    <source>
        <dbReference type="Proteomes" id="UP000640274"/>
    </source>
</evidence>
<dbReference type="SUPFAM" id="SSF159006">
    <property type="entry name" value="YopX-like"/>
    <property type="match status" value="1"/>
</dbReference>
<sequence>MESINNFKVLHNNQVFTIMKMVGETLIAEDGRLLHVEKIKFLPMTGANDIDNTTVYLGDVIQSASNPKAGKYTIEFIDGDFWGVPKKITPFGRIVNDDYPINGALPLSLLIEDYDFRVVGDFFGLFT</sequence>
<evidence type="ECO:0000313" key="1">
    <source>
        <dbReference type="EMBL" id="MBJ6361106.1"/>
    </source>
</evidence>
<proteinExistence type="predicted"/>
<organism evidence="1 2">
    <name type="scientific">Paenibacillus roseus</name>
    <dbReference type="NCBI Taxonomy" id="2798579"/>
    <lineage>
        <taxon>Bacteria</taxon>
        <taxon>Bacillati</taxon>
        <taxon>Bacillota</taxon>
        <taxon>Bacilli</taxon>
        <taxon>Bacillales</taxon>
        <taxon>Paenibacillaceae</taxon>
        <taxon>Paenibacillus</taxon>
    </lineage>
</organism>
<reference evidence="1" key="1">
    <citation type="submission" date="2020-12" db="EMBL/GenBank/DDBJ databases">
        <authorList>
            <person name="Huq M.A."/>
        </authorList>
    </citation>
    <scope>NUCLEOTIDE SEQUENCE</scope>
    <source>
        <strain evidence="1">MAHUQ-46</strain>
    </source>
</reference>
<dbReference type="Proteomes" id="UP000640274">
    <property type="component" value="Unassembled WGS sequence"/>
</dbReference>
<dbReference type="RefSeq" id="WP_199018660.1">
    <property type="nucleotide sequence ID" value="NZ_JAELUP010000019.1"/>
</dbReference>
<protein>
    <recommendedName>
        <fullName evidence="3">YopX protein domain-containing protein</fullName>
    </recommendedName>
</protein>
<keyword evidence="2" id="KW-1185">Reference proteome</keyword>
<dbReference type="AlphaFoldDB" id="A0A934MNK3"/>
<name>A0A934MNK3_9BACL</name>
<accession>A0A934MNK3</accession>